<dbReference type="EMBL" id="JAJVDC020000099">
    <property type="protein sequence ID" value="KAL1625080.1"/>
    <property type="molecule type" value="Genomic_DNA"/>
</dbReference>
<name>A0ABR3SMQ0_9PEZI</name>
<comment type="caution">
    <text evidence="1">The sequence shown here is derived from an EMBL/GenBank/DDBJ whole genome shotgun (WGS) entry which is preliminary data.</text>
</comment>
<proteinExistence type="predicted"/>
<reference evidence="1 2" key="1">
    <citation type="submission" date="2024-02" db="EMBL/GenBank/DDBJ databases">
        <title>De novo assembly and annotation of 12 fungi associated with fruit tree decline syndrome in Ontario, Canada.</title>
        <authorList>
            <person name="Sulman M."/>
            <person name="Ellouze W."/>
            <person name="Ilyukhin E."/>
        </authorList>
    </citation>
    <scope>NUCLEOTIDE SEQUENCE [LARGE SCALE GENOMIC DNA]</scope>
    <source>
        <strain evidence="1 2">M1-105</strain>
    </source>
</reference>
<dbReference type="Proteomes" id="UP001521116">
    <property type="component" value="Unassembled WGS sequence"/>
</dbReference>
<organism evidence="1 2">
    <name type="scientific">Neofusicoccum ribis</name>
    <dbReference type="NCBI Taxonomy" id="45134"/>
    <lineage>
        <taxon>Eukaryota</taxon>
        <taxon>Fungi</taxon>
        <taxon>Dikarya</taxon>
        <taxon>Ascomycota</taxon>
        <taxon>Pezizomycotina</taxon>
        <taxon>Dothideomycetes</taxon>
        <taxon>Dothideomycetes incertae sedis</taxon>
        <taxon>Botryosphaeriales</taxon>
        <taxon>Botryosphaeriaceae</taxon>
        <taxon>Neofusicoccum</taxon>
    </lineage>
</organism>
<sequence length="95" mass="10804">MPDGTRTDRGKNSGIPTKGELYLGVSRKDFTGFLERVRDNQVILEFHVPRIRSGKGALIGLDSHVVIGYKRAPLVQLNAKWYRKTDIEHYVHENA</sequence>
<evidence type="ECO:0000313" key="1">
    <source>
        <dbReference type="EMBL" id="KAL1625080.1"/>
    </source>
</evidence>
<keyword evidence="2" id="KW-1185">Reference proteome</keyword>
<protein>
    <submittedName>
        <fullName evidence="1">Uncharacterized protein</fullName>
    </submittedName>
</protein>
<gene>
    <name evidence="1" type="ORF">SLS56_007507</name>
</gene>
<accession>A0ABR3SMQ0</accession>
<evidence type="ECO:0000313" key="2">
    <source>
        <dbReference type="Proteomes" id="UP001521116"/>
    </source>
</evidence>